<organism evidence="1 3">
    <name type="scientific">Rotaria magnacalcarata</name>
    <dbReference type="NCBI Taxonomy" id="392030"/>
    <lineage>
        <taxon>Eukaryota</taxon>
        <taxon>Metazoa</taxon>
        <taxon>Spiralia</taxon>
        <taxon>Gnathifera</taxon>
        <taxon>Rotifera</taxon>
        <taxon>Eurotatoria</taxon>
        <taxon>Bdelloidea</taxon>
        <taxon>Philodinida</taxon>
        <taxon>Philodinidae</taxon>
        <taxon>Rotaria</taxon>
    </lineage>
</organism>
<gene>
    <name evidence="1" type="ORF">MBJ925_LOCUS34986</name>
    <name evidence="2" type="ORF">SMN809_LOCUS61037</name>
</gene>
<dbReference type="AlphaFoldDB" id="A0A816ZH02"/>
<accession>A0A816ZH02</accession>
<dbReference type="Proteomes" id="UP000663824">
    <property type="component" value="Unassembled WGS sequence"/>
</dbReference>
<name>A0A816ZH02_9BILA</name>
<reference evidence="1" key="1">
    <citation type="submission" date="2021-02" db="EMBL/GenBank/DDBJ databases">
        <authorList>
            <person name="Nowell W R."/>
        </authorList>
    </citation>
    <scope>NUCLEOTIDE SEQUENCE</scope>
</reference>
<comment type="caution">
    <text evidence="1">The sequence shown here is derived from an EMBL/GenBank/DDBJ whole genome shotgun (WGS) entry which is preliminary data.</text>
</comment>
<proteinExistence type="predicted"/>
<evidence type="ECO:0000313" key="3">
    <source>
        <dbReference type="Proteomes" id="UP000663824"/>
    </source>
</evidence>
<evidence type="ECO:0000313" key="1">
    <source>
        <dbReference type="EMBL" id="CAF2193189.1"/>
    </source>
</evidence>
<protein>
    <submittedName>
        <fullName evidence="1">Uncharacterized protein</fullName>
    </submittedName>
</protein>
<sequence length="90" mass="10590">MSSRLHQLVKEADKDGMNKVLLENFMVVVDFLLNEKQPNEDDEFPDDEETDQRYKDFAYKISDSADNDQTLTPAMLKQMLKDFKIEKLED</sequence>
<dbReference type="EMBL" id="CAJOBI010242045">
    <property type="protein sequence ID" value="CAF5087075.1"/>
    <property type="molecule type" value="Genomic_DNA"/>
</dbReference>
<evidence type="ECO:0000313" key="2">
    <source>
        <dbReference type="EMBL" id="CAF5087075.1"/>
    </source>
</evidence>
<dbReference type="Proteomes" id="UP000676336">
    <property type="component" value="Unassembled WGS sequence"/>
</dbReference>
<dbReference type="EMBL" id="CAJNRE010019320">
    <property type="protein sequence ID" value="CAF2193189.1"/>
    <property type="molecule type" value="Genomic_DNA"/>
</dbReference>